<organism evidence="2 3">
    <name type="scientific">Metschnikowia bicuspidata</name>
    <dbReference type="NCBI Taxonomy" id="27322"/>
    <lineage>
        <taxon>Eukaryota</taxon>
        <taxon>Fungi</taxon>
        <taxon>Dikarya</taxon>
        <taxon>Ascomycota</taxon>
        <taxon>Saccharomycotina</taxon>
        <taxon>Pichiomycetes</taxon>
        <taxon>Metschnikowiaceae</taxon>
        <taxon>Metschnikowia</taxon>
    </lineage>
</organism>
<reference evidence="3" key="1">
    <citation type="journal article" date="2018" name="Nat. Microbiol.">
        <title>Leveraging single-cell genomics to expand the fungal tree of life.</title>
        <authorList>
            <person name="Ahrendt S.R."/>
            <person name="Quandt C.A."/>
            <person name="Ciobanu D."/>
            <person name="Clum A."/>
            <person name="Salamov A."/>
            <person name="Andreopoulos B."/>
            <person name="Cheng J.F."/>
            <person name="Woyke T."/>
            <person name="Pelin A."/>
            <person name="Henrissat B."/>
            <person name="Reynolds N.K."/>
            <person name="Benny G.L."/>
            <person name="Smith M.E."/>
            <person name="James T.Y."/>
            <person name="Grigoriev I.V."/>
        </authorList>
    </citation>
    <scope>NUCLEOTIDE SEQUENCE [LARGE SCALE GENOMIC DNA]</scope>
    <source>
        <strain evidence="3">Baker2002</strain>
    </source>
</reference>
<dbReference type="AlphaFoldDB" id="A0A4P9ZAK4"/>
<sequence length="345" mass="38879">MSLRNQALYTELVESSWLQNERDICQRLKEAYVHGSQAWTAVERLVQSLDLQPYVEPSPKGPSEQQNEPVHITRVSEAVDMQRRVSIELMRPVLAFSHVRRTSLSKPAETAVSNVHIVTKMTELEGKDSEPFRDEKLHRKFRGFRDFLPFQRQKPHPKKSRKNAPDTRKTDPKKAVLNKKGAATTAYPQLTTANALAHAAVSTKTNCRASLVDKHLPLYIREQILGTNDAALGRLSETEEAVLALVSASNTLHLRMGLDQSGNTAARTDDDRIENLLAYSLSLYYRAGSGLHAVDRSSVSDTDKEYILPGLLVRSTEVYDHNMVYEQLAGCTDDEDDDEDAYLFR</sequence>
<evidence type="ECO:0000313" key="3">
    <source>
        <dbReference type="Proteomes" id="UP000268321"/>
    </source>
</evidence>
<dbReference type="OrthoDB" id="4087010at2759"/>
<dbReference type="EMBL" id="ML004474">
    <property type="protein sequence ID" value="RKP29806.1"/>
    <property type="molecule type" value="Genomic_DNA"/>
</dbReference>
<proteinExistence type="predicted"/>
<protein>
    <submittedName>
        <fullName evidence="2">Uncharacterized protein</fullName>
    </submittedName>
</protein>
<evidence type="ECO:0000313" key="2">
    <source>
        <dbReference type="EMBL" id="RKP29806.1"/>
    </source>
</evidence>
<name>A0A4P9ZAK4_9ASCO</name>
<evidence type="ECO:0000256" key="1">
    <source>
        <dbReference type="SAM" id="MobiDB-lite"/>
    </source>
</evidence>
<keyword evidence="3" id="KW-1185">Reference proteome</keyword>
<gene>
    <name evidence="2" type="ORF">METBISCDRAFT_27938</name>
</gene>
<feature type="region of interest" description="Disordered" evidence="1">
    <location>
        <begin position="148"/>
        <end position="179"/>
    </location>
</feature>
<feature type="compositionally biased region" description="Basic residues" evidence="1">
    <location>
        <begin position="153"/>
        <end position="162"/>
    </location>
</feature>
<feature type="compositionally biased region" description="Basic and acidic residues" evidence="1">
    <location>
        <begin position="163"/>
        <end position="174"/>
    </location>
</feature>
<dbReference type="Proteomes" id="UP000268321">
    <property type="component" value="Unassembled WGS sequence"/>
</dbReference>
<accession>A0A4P9ZAK4</accession>